<evidence type="ECO:0000313" key="1">
    <source>
        <dbReference type="EMBL" id="GAA2477199.1"/>
    </source>
</evidence>
<sequence>MMSHALERRVLVITMHDDPGIDTRAALFAEISDLVHAYKPASVVIVLDQPAPTQSALSVVRRVHRLCSSLDLVVSVATRSAPVRRLLAAGADTEDDIRLVIHARADTAIATATALTAAA</sequence>
<dbReference type="EMBL" id="BAAASG010000002">
    <property type="protein sequence ID" value="GAA2477199.1"/>
    <property type="molecule type" value="Genomic_DNA"/>
</dbReference>
<reference evidence="2" key="1">
    <citation type="journal article" date="2019" name="Int. J. Syst. Evol. Microbiol.">
        <title>The Global Catalogue of Microorganisms (GCM) 10K type strain sequencing project: providing services to taxonomists for standard genome sequencing and annotation.</title>
        <authorList>
            <consortium name="The Broad Institute Genomics Platform"/>
            <consortium name="The Broad Institute Genome Sequencing Center for Infectious Disease"/>
            <person name="Wu L."/>
            <person name="Ma J."/>
        </authorList>
    </citation>
    <scope>NUCLEOTIDE SEQUENCE [LARGE SCALE GENOMIC DNA]</scope>
    <source>
        <strain evidence="2">JCM 4395</strain>
    </source>
</reference>
<keyword evidence="2" id="KW-1185">Reference proteome</keyword>
<gene>
    <name evidence="1" type="ORF">GCM10010276_11540</name>
</gene>
<protein>
    <submittedName>
        <fullName evidence="1">Uncharacterized protein</fullName>
    </submittedName>
</protein>
<evidence type="ECO:0000313" key="2">
    <source>
        <dbReference type="Proteomes" id="UP001501777"/>
    </source>
</evidence>
<name>A0ABP5YG83_STRLO</name>
<organism evidence="1 2">
    <name type="scientific">Streptomyces longisporus</name>
    <dbReference type="NCBI Taxonomy" id="1948"/>
    <lineage>
        <taxon>Bacteria</taxon>
        <taxon>Bacillati</taxon>
        <taxon>Actinomycetota</taxon>
        <taxon>Actinomycetes</taxon>
        <taxon>Kitasatosporales</taxon>
        <taxon>Streptomycetaceae</taxon>
        <taxon>Streptomyces</taxon>
    </lineage>
</organism>
<accession>A0ABP5YG83</accession>
<dbReference type="Proteomes" id="UP001501777">
    <property type="component" value="Unassembled WGS sequence"/>
</dbReference>
<comment type="caution">
    <text evidence="1">The sequence shown here is derived from an EMBL/GenBank/DDBJ whole genome shotgun (WGS) entry which is preliminary data.</text>
</comment>
<proteinExistence type="predicted"/>